<dbReference type="SMART" id="SM00052">
    <property type="entry name" value="EAL"/>
    <property type="match status" value="1"/>
</dbReference>
<dbReference type="STRING" id="1123014.SAMN02745746_00486"/>
<sequence>MKNVYESPASPDTMTDEFLPYQDDRLISASAMSIDEIWRALVNDQLVPYFQPVVELRSRKVLGVEALARWRHPALGVLSPVTFVPIMEERGMIRELTELILEKSLYACRDWLDHGQKLTVSINLSALSLTDRNLPGLLESKCRIAGLPSSSLILELSENTLRQHWELAEPQLGQLRERGFGVAVDEYGIGSGLATRLNGEHFSTMKIDRAFVHGAGSNPHLRAILQENLLLAQRHGLFTVAMGIEESADLALLSELGCDAVQGYLCSAPQPAEGLLPWIYQWEKG</sequence>
<dbReference type="PANTHER" id="PTHR33121">
    <property type="entry name" value="CYCLIC DI-GMP PHOSPHODIESTERASE PDEF"/>
    <property type="match status" value="1"/>
</dbReference>
<reference evidence="3" key="1">
    <citation type="submission" date="2017-04" db="EMBL/GenBank/DDBJ databases">
        <authorList>
            <person name="Varghese N."/>
            <person name="Submissions S."/>
        </authorList>
    </citation>
    <scope>NUCLEOTIDE SEQUENCE [LARGE SCALE GENOMIC DNA]</scope>
    <source>
        <strain evidence="3">DSM 22618</strain>
    </source>
</reference>
<dbReference type="GO" id="GO:0071111">
    <property type="term" value="F:cyclic-guanylate-specific phosphodiesterase activity"/>
    <property type="evidence" value="ECO:0007669"/>
    <property type="project" value="InterPro"/>
</dbReference>
<evidence type="ECO:0000313" key="2">
    <source>
        <dbReference type="EMBL" id="SME98133.1"/>
    </source>
</evidence>
<dbReference type="PROSITE" id="PS50883">
    <property type="entry name" value="EAL"/>
    <property type="match status" value="1"/>
</dbReference>
<dbReference type="InterPro" id="IPR050706">
    <property type="entry name" value="Cyclic-di-GMP_PDE-like"/>
</dbReference>
<dbReference type="EMBL" id="FXAG01000002">
    <property type="protein sequence ID" value="SME98133.1"/>
    <property type="molecule type" value="Genomic_DNA"/>
</dbReference>
<organism evidence="2 3">
    <name type="scientific">Pseudogulbenkiania subflava DSM 22618</name>
    <dbReference type="NCBI Taxonomy" id="1123014"/>
    <lineage>
        <taxon>Bacteria</taxon>
        <taxon>Pseudomonadati</taxon>
        <taxon>Pseudomonadota</taxon>
        <taxon>Betaproteobacteria</taxon>
        <taxon>Neisseriales</taxon>
        <taxon>Chromobacteriaceae</taxon>
        <taxon>Pseudogulbenkiania</taxon>
    </lineage>
</organism>
<evidence type="ECO:0000313" key="3">
    <source>
        <dbReference type="Proteomes" id="UP000192920"/>
    </source>
</evidence>
<dbReference type="Gene3D" id="3.20.20.450">
    <property type="entry name" value="EAL domain"/>
    <property type="match status" value="1"/>
</dbReference>
<accession>A0A1Y6BDD8</accession>
<gene>
    <name evidence="2" type="ORF">SAMN02745746_00486</name>
</gene>
<dbReference type="AlphaFoldDB" id="A0A1Y6BDD8"/>
<name>A0A1Y6BDD8_9NEIS</name>
<keyword evidence="3" id="KW-1185">Reference proteome</keyword>
<dbReference type="PANTHER" id="PTHR33121:SF79">
    <property type="entry name" value="CYCLIC DI-GMP PHOSPHODIESTERASE PDED-RELATED"/>
    <property type="match status" value="1"/>
</dbReference>
<dbReference type="Proteomes" id="UP000192920">
    <property type="component" value="Unassembled WGS sequence"/>
</dbReference>
<dbReference type="InterPro" id="IPR035919">
    <property type="entry name" value="EAL_sf"/>
</dbReference>
<dbReference type="SUPFAM" id="SSF141868">
    <property type="entry name" value="EAL domain-like"/>
    <property type="match status" value="1"/>
</dbReference>
<proteinExistence type="predicted"/>
<evidence type="ECO:0000259" key="1">
    <source>
        <dbReference type="PROSITE" id="PS50883"/>
    </source>
</evidence>
<protein>
    <submittedName>
        <fullName evidence="2">EAL domain, c-di-GMP-specific phosphodiesterase class I (Or its enzymatically inactive variant)</fullName>
    </submittedName>
</protein>
<feature type="domain" description="EAL" evidence="1">
    <location>
        <begin position="30"/>
        <end position="283"/>
    </location>
</feature>
<dbReference type="InterPro" id="IPR001633">
    <property type="entry name" value="EAL_dom"/>
</dbReference>
<dbReference type="Pfam" id="PF00563">
    <property type="entry name" value="EAL"/>
    <property type="match status" value="1"/>
</dbReference>
<dbReference type="CDD" id="cd01948">
    <property type="entry name" value="EAL"/>
    <property type="match status" value="1"/>
</dbReference>